<evidence type="ECO:0000256" key="5">
    <source>
        <dbReference type="PROSITE-ProRule" id="PRU00309"/>
    </source>
</evidence>
<dbReference type="InterPro" id="IPR038441">
    <property type="entry name" value="THAP_Znf_sf"/>
</dbReference>
<dbReference type="SUPFAM" id="SSF57716">
    <property type="entry name" value="Glucocorticoid receptor-like (DNA-binding domain)"/>
    <property type="match status" value="1"/>
</dbReference>
<dbReference type="EMBL" id="LSMT01000289">
    <property type="protein sequence ID" value="PFX21158.1"/>
    <property type="molecule type" value="Genomic_DNA"/>
</dbReference>
<dbReference type="AlphaFoldDB" id="A0A2B4RXV1"/>
<comment type="caution">
    <text evidence="7">The sequence shown here is derived from an EMBL/GenBank/DDBJ whole genome shotgun (WGS) entry which is preliminary data.</text>
</comment>
<evidence type="ECO:0000256" key="3">
    <source>
        <dbReference type="ARBA" id="ARBA00022833"/>
    </source>
</evidence>
<name>A0A2B4RXV1_STYPI</name>
<evidence type="ECO:0000256" key="1">
    <source>
        <dbReference type="ARBA" id="ARBA00022723"/>
    </source>
</evidence>
<keyword evidence="3" id="KW-0862">Zinc</keyword>
<dbReference type="Pfam" id="PF05485">
    <property type="entry name" value="THAP"/>
    <property type="match status" value="1"/>
</dbReference>
<dbReference type="InterPro" id="IPR006612">
    <property type="entry name" value="THAP_Znf"/>
</dbReference>
<dbReference type="OrthoDB" id="10065023at2759"/>
<organism evidence="7 8">
    <name type="scientific">Stylophora pistillata</name>
    <name type="common">Smooth cauliflower coral</name>
    <dbReference type="NCBI Taxonomy" id="50429"/>
    <lineage>
        <taxon>Eukaryota</taxon>
        <taxon>Metazoa</taxon>
        <taxon>Cnidaria</taxon>
        <taxon>Anthozoa</taxon>
        <taxon>Hexacorallia</taxon>
        <taxon>Scleractinia</taxon>
        <taxon>Astrocoeniina</taxon>
        <taxon>Pocilloporidae</taxon>
        <taxon>Stylophora</taxon>
    </lineage>
</organism>
<keyword evidence="4 5" id="KW-0238">DNA-binding</keyword>
<evidence type="ECO:0000313" key="7">
    <source>
        <dbReference type="EMBL" id="PFX21158.1"/>
    </source>
</evidence>
<evidence type="ECO:0000259" key="6">
    <source>
        <dbReference type="PROSITE" id="PS50950"/>
    </source>
</evidence>
<dbReference type="SMART" id="SM00692">
    <property type="entry name" value="DM3"/>
    <property type="match status" value="1"/>
</dbReference>
<dbReference type="Proteomes" id="UP000225706">
    <property type="component" value="Unassembled WGS sequence"/>
</dbReference>
<keyword evidence="8" id="KW-1185">Reference proteome</keyword>
<dbReference type="PANTHER" id="PTHR31751:SF42">
    <property type="entry name" value="PROTEIN CBG10204"/>
    <property type="match status" value="1"/>
</dbReference>
<protein>
    <submittedName>
        <fullName evidence="7">THAP domain-containing protein 2</fullName>
    </submittedName>
</protein>
<keyword evidence="2 5" id="KW-0863">Zinc-finger</keyword>
<dbReference type="STRING" id="50429.A0A2B4RXV1"/>
<dbReference type="SMART" id="SM00980">
    <property type="entry name" value="THAP"/>
    <property type="match status" value="1"/>
</dbReference>
<evidence type="ECO:0000256" key="4">
    <source>
        <dbReference type="ARBA" id="ARBA00023125"/>
    </source>
</evidence>
<dbReference type="PROSITE" id="PS50950">
    <property type="entry name" value="ZF_THAP"/>
    <property type="match status" value="1"/>
</dbReference>
<evidence type="ECO:0000313" key="8">
    <source>
        <dbReference type="Proteomes" id="UP000225706"/>
    </source>
</evidence>
<dbReference type="PANTHER" id="PTHR31751">
    <property type="entry name" value="SI:CH211-108C17.2-RELATED-RELATED"/>
    <property type="match status" value="1"/>
</dbReference>
<sequence length="541" mass="61551">MVNCCVPGCTNYSAKTTNVSFHKIPPDKQRRKAWLERIRRLNMPLLQYSYVCSDHFSASCFQSNLQAKITGQRYKRRLKEDAVPSIFDYASQSTKKRPRLSSENRRDRRMQQEDVAELLAAANDQNASTEGVVSNEEVVISENSEFFSWSPTKCDVGIQCCLQPLTHKSKAIQTEFEDVAMTTRARTKSPPPTQANATEKVFLPTDETTTGIFPLSKTSLINAEGWKVNNDHNYAMHAPPYELFPTYEDDSFSVTSQPPLPEVEVVIPNTVTEGNETDKSEDDNDYEDDYFKDPNWHLPPNVNSFTREDVKDDTLFEEESKRDYITPDSEKKSVVFESSIHKLLKSESVFYDAQKKYLFPVIHEAWEAESRRQIEILTARGVVNLNGDGRCGSPGHSAKYGTYTFMDEDTGNVVAFQVVQVTEVTSSNAMGKEGFTRCIEMLEGKDITISRIATDHYVSITSSMAKDHPNIKHQYDVWHLSKWVVKKLTHKANQWGCENLSAWIQSISNHLWWSAATGNGNVLALQEKWKSLLNHICNKHI</sequence>
<reference evidence="8" key="1">
    <citation type="journal article" date="2017" name="bioRxiv">
        <title>Comparative analysis of the genomes of Stylophora pistillata and Acropora digitifera provides evidence for extensive differences between species of corals.</title>
        <authorList>
            <person name="Voolstra C.R."/>
            <person name="Li Y."/>
            <person name="Liew Y.J."/>
            <person name="Baumgarten S."/>
            <person name="Zoccola D."/>
            <person name="Flot J.-F."/>
            <person name="Tambutte S."/>
            <person name="Allemand D."/>
            <person name="Aranda M."/>
        </authorList>
    </citation>
    <scope>NUCLEOTIDE SEQUENCE [LARGE SCALE GENOMIC DNA]</scope>
</reference>
<proteinExistence type="predicted"/>
<dbReference type="GO" id="GO:0008270">
    <property type="term" value="F:zinc ion binding"/>
    <property type="evidence" value="ECO:0007669"/>
    <property type="project" value="UniProtKB-KW"/>
</dbReference>
<keyword evidence="1" id="KW-0479">Metal-binding</keyword>
<accession>A0A2B4RXV1</accession>
<gene>
    <name evidence="7" type="primary">THAP2</name>
    <name evidence="7" type="ORF">AWC38_SpisGene14366</name>
</gene>
<dbReference type="GO" id="GO:0003677">
    <property type="term" value="F:DNA binding"/>
    <property type="evidence" value="ECO:0007669"/>
    <property type="project" value="UniProtKB-UniRule"/>
</dbReference>
<feature type="domain" description="THAP-type" evidence="6">
    <location>
        <begin position="1"/>
        <end position="87"/>
    </location>
</feature>
<dbReference type="Gene3D" id="6.20.210.20">
    <property type="entry name" value="THAP domain"/>
    <property type="match status" value="1"/>
</dbReference>
<evidence type="ECO:0000256" key="2">
    <source>
        <dbReference type="ARBA" id="ARBA00022771"/>
    </source>
</evidence>